<dbReference type="Proteomes" id="UP000267469">
    <property type="component" value="Unassembled WGS sequence"/>
</dbReference>
<keyword evidence="9" id="KW-1185">Reference proteome</keyword>
<dbReference type="OrthoDB" id="1121311at2"/>
<keyword evidence="2" id="KW-1003">Cell membrane</keyword>
<dbReference type="PANTHER" id="PTHR40077">
    <property type="entry name" value="MEMBRANE PROTEIN-RELATED"/>
    <property type="match status" value="1"/>
</dbReference>
<sequence length="100" mass="11561">MLKSFRITAILEGISYLLLFLVGMPLKYIFAHTATNMMIGYIHGFLFILYVILAVLVCYQKNWGLKRFSLLFIAALLPFGTFYAEKKYLREDQNTFSTSS</sequence>
<name>A0A3N0ESF8_SINP1</name>
<evidence type="ECO:0000256" key="1">
    <source>
        <dbReference type="ARBA" id="ARBA00004651"/>
    </source>
</evidence>
<reference evidence="8 9" key="1">
    <citation type="submission" date="2018-10" db="EMBL/GenBank/DDBJ databases">
        <title>Sinomicrobium pectinilyticum sp. nov., a pectinase-producing bacterium isolated from alkaline and saline soil, and emended description of the genus Sinomicrobium.</title>
        <authorList>
            <person name="Cheng B."/>
            <person name="Li C."/>
            <person name="Lai Q."/>
            <person name="Du M."/>
            <person name="Shao Z."/>
            <person name="Xu P."/>
            <person name="Yang C."/>
        </authorList>
    </citation>
    <scope>NUCLEOTIDE SEQUENCE [LARGE SCALE GENOMIC DNA]</scope>
    <source>
        <strain evidence="8 9">5DNS001</strain>
    </source>
</reference>
<keyword evidence="3 6" id="KW-0812">Transmembrane</keyword>
<dbReference type="EMBL" id="RJTM01000029">
    <property type="protein sequence ID" value="RNL90707.1"/>
    <property type="molecule type" value="Genomic_DNA"/>
</dbReference>
<dbReference type="NCBIfam" id="TIGR03954">
    <property type="entry name" value="integ_memb_HG"/>
    <property type="match status" value="1"/>
</dbReference>
<dbReference type="RefSeq" id="WP_123215084.1">
    <property type="nucleotide sequence ID" value="NZ_RJTM01000029.1"/>
</dbReference>
<dbReference type="PANTHER" id="PTHR40077:SF1">
    <property type="entry name" value="MEMBRANE PROTEIN"/>
    <property type="match status" value="1"/>
</dbReference>
<feature type="transmembrane region" description="Helical" evidence="6">
    <location>
        <begin position="38"/>
        <end position="59"/>
    </location>
</feature>
<evidence type="ECO:0000256" key="2">
    <source>
        <dbReference type="ARBA" id="ARBA00022475"/>
    </source>
</evidence>
<evidence type="ECO:0000256" key="5">
    <source>
        <dbReference type="ARBA" id="ARBA00023136"/>
    </source>
</evidence>
<gene>
    <name evidence="8" type="ORF">ED312_05910</name>
</gene>
<feature type="transmembrane region" description="Helical" evidence="6">
    <location>
        <begin position="68"/>
        <end position="84"/>
    </location>
</feature>
<keyword evidence="4 6" id="KW-1133">Transmembrane helix</keyword>
<evidence type="ECO:0000256" key="3">
    <source>
        <dbReference type="ARBA" id="ARBA00022692"/>
    </source>
</evidence>
<dbReference type="AlphaFoldDB" id="A0A3N0ESF8"/>
<comment type="caution">
    <text evidence="8">The sequence shown here is derived from an EMBL/GenBank/DDBJ whole genome shotgun (WGS) entry which is preliminary data.</text>
</comment>
<accession>A0A3N0ESF8</accession>
<evidence type="ECO:0000259" key="7">
    <source>
        <dbReference type="Pfam" id="PF12823"/>
    </source>
</evidence>
<protein>
    <submittedName>
        <fullName evidence="8">DUF3817 domain-containing protein</fullName>
    </submittedName>
</protein>
<evidence type="ECO:0000313" key="9">
    <source>
        <dbReference type="Proteomes" id="UP000267469"/>
    </source>
</evidence>
<evidence type="ECO:0000313" key="8">
    <source>
        <dbReference type="EMBL" id="RNL90707.1"/>
    </source>
</evidence>
<feature type="domain" description="DUF3817" evidence="7">
    <location>
        <begin position="2"/>
        <end position="89"/>
    </location>
</feature>
<dbReference type="GO" id="GO:0005886">
    <property type="term" value="C:plasma membrane"/>
    <property type="evidence" value="ECO:0007669"/>
    <property type="project" value="UniProtKB-SubCell"/>
</dbReference>
<dbReference type="InterPro" id="IPR023845">
    <property type="entry name" value="DUF3817_TM"/>
</dbReference>
<evidence type="ECO:0000256" key="6">
    <source>
        <dbReference type="SAM" id="Phobius"/>
    </source>
</evidence>
<organism evidence="8 9">
    <name type="scientific">Sinomicrobium pectinilyticum</name>
    <dbReference type="NCBI Taxonomy" id="1084421"/>
    <lineage>
        <taxon>Bacteria</taxon>
        <taxon>Pseudomonadati</taxon>
        <taxon>Bacteroidota</taxon>
        <taxon>Flavobacteriia</taxon>
        <taxon>Flavobacteriales</taxon>
        <taxon>Flavobacteriaceae</taxon>
        <taxon>Sinomicrobium</taxon>
    </lineage>
</organism>
<keyword evidence="5 6" id="KW-0472">Membrane</keyword>
<feature type="transmembrane region" description="Helical" evidence="6">
    <location>
        <begin position="7"/>
        <end position="26"/>
    </location>
</feature>
<dbReference type="Pfam" id="PF12823">
    <property type="entry name" value="DUF3817"/>
    <property type="match status" value="1"/>
</dbReference>
<comment type="subcellular location">
    <subcellularLocation>
        <location evidence="1">Cell membrane</location>
        <topology evidence="1">Multi-pass membrane protein</topology>
    </subcellularLocation>
</comment>
<evidence type="ECO:0000256" key="4">
    <source>
        <dbReference type="ARBA" id="ARBA00022989"/>
    </source>
</evidence>
<proteinExistence type="predicted"/>